<keyword evidence="1" id="KW-0812">Transmembrane</keyword>
<dbReference type="Gene3D" id="2.170.120.30">
    <property type="match status" value="1"/>
</dbReference>
<dbReference type="OMA" id="KLLFDDW"/>
<organism evidence="2 3">
    <name type="scientific">Borrelia turicatae</name>
    <dbReference type="NCBI Taxonomy" id="142"/>
    <lineage>
        <taxon>Bacteria</taxon>
        <taxon>Pseudomonadati</taxon>
        <taxon>Spirochaetota</taxon>
        <taxon>Spirochaetia</taxon>
        <taxon>Spirochaetales</taxon>
        <taxon>Borreliaceae</taxon>
        <taxon>Borrelia</taxon>
    </lineage>
</organism>
<sequence length="331" mass="38321">MIITKKFMNIIKLLFEDWQNKAISILIAIIMFTTSYFHSIESITIEKKFNILLEDEVTLGKIPDFNKMLLTVKINKKDLKYLDLDRITLLVEANNIKEAGEYELPIKIKNFNPIPIVEYKLSKNKITLNLDKKISKLVKVEPKFKLLEKEGKGEYFIAKYNIVPEKLKIHGPEKVIKTINSIKTKIKEFDINTVFISEHLEVISPNPLITLEKNHVIVNITLGKKYIHTTIKNPNLIFNNLKNGLEIKNKEKILDPENEMFIKIRSGLSEKIIKMHIANKNINLNLDLSQIATPGIYNINTDIILKNNTHGIEVYEYEPKTIKIEVISTEQ</sequence>
<name>A0A172XAF3_BORTU</name>
<dbReference type="EMBL" id="CP015629">
    <property type="protein sequence ID" value="ANF33528.1"/>
    <property type="molecule type" value="Genomic_DNA"/>
</dbReference>
<evidence type="ECO:0000256" key="1">
    <source>
        <dbReference type="SAM" id="Phobius"/>
    </source>
</evidence>
<dbReference type="AlphaFoldDB" id="A0A172XAF3"/>
<evidence type="ECO:0000313" key="3">
    <source>
        <dbReference type="Proteomes" id="UP000264231"/>
    </source>
</evidence>
<proteinExistence type="predicted"/>
<protein>
    <recommendedName>
        <fullName evidence="4">YbbR-like domain-containing protein</fullName>
    </recommendedName>
</protein>
<gene>
    <name evidence="2" type="ORF">A7978_00045</name>
</gene>
<evidence type="ECO:0008006" key="4">
    <source>
        <dbReference type="Google" id="ProtNLM"/>
    </source>
</evidence>
<feature type="transmembrane region" description="Helical" evidence="1">
    <location>
        <begin position="21"/>
        <end position="38"/>
    </location>
</feature>
<evidence type="ECO:0000313" key="2">
    <source>
        <dbReference type="EMBL" id="ANF33528.1"/>
    </source>
</evidence>
<keyword evidence="1" id="KW-1133">Transmembrane helix</keyword>
<keyword evidence="1" id="KW-0472">Membrane</keyword>
<accession>A0A172XAF3</accession>
<dbReference type="Proteomes" id="UP000264231">
    <property type="component" value="Chromosome"/>
</dbReference>
<reference evidence="2 3" key="1">
    <citation type="submission" date="2016-05" db="EMBL/GenBank/DDBJ databases">
        <title>Chromosome and linear plasmid sequence of a 2015 human isolate of tick-borne relapsing fever spirochete, Borrelia turicatae.</title>
        <authorList>
            <person name="Kingry L.C."/>
            <person name="Dhwani B."/>
            <person name="Replogle A."/>
            <person name="Sexton C."/>
            <person name="Rowe L."/>
            <person name="Stermole B.M."/>
            <person name="Christensen A.M."/>
            <person name="Schriefer M.E."/>
        </authorList>
    </citation>
    <scope>NUCLEOTIDE SEQUENCE [LARGE SCALE GENOMIC DNA]</scope>
    <source>
        <strain evidence="2 3">BTE5EL</strain>
    </source>
</reference>
<dbReference type="RefSeq" id="WP_011771973.1">
    <property type="nucleotide sequence ID" value="NZ_CP015629.1"/>
</dbReference>